<dbReference type="InterPro" id="IPR038460">
    <property type="entry name" value="AcetylCoA_hyd_C_sf"/>
</dbReference>
<dbReference type="Proteomes" id="UP001500957">
    <property type="component" value="Unassembled WGS sequence"/>
</dbReference>
<evidence type="ECO:0000256" key="2">
    <source>
        <dbReference type="ARBA" id="ARBA00022679"/>
    </source>
</evidence>
<sequence>MTALRTSSISDAISRLPRGAHVVAAPGMGAPSTLVAEIGRRADDQGWTLSSGLFLDEYPFLDAVVEGRLSYRTWHVMPPVRKAVAAGLVEYLPVRASRLAHLLSRWSPDVALVRVGPPDPRGYCSLGASAGYGRPAVRNARIVIAEVDPSVPRTFGETMLHHSEIDILVESATPVPLYRAAVGDELTRLIAQHVRTLLPRELTLQIGVGGVPESLIRSLGEDPSGIDSMRIVGMATDDMVDLFASGLLRHSDVVPEPAILSPDMMATQRLLEFAHQNPSIGMYSSAVAHDPYSLGRRERFYSVNTALEVDLSGNVNSEVMRGEQLSGPGGSLDYVDAATRSCGGRRIIALPSTTSDGSRSRIVPRLDHVTIPRSMTDVVVTEYGVAELEGRSLAERARLLIEIAHPDQRSLLAETLR</sequence>
<evidence type="ECO:0000259" key="3">
    <source>
        <dbReference type="Pfam" id="PF02550"/>
    </source>
</evidence>
<dbReference type="RefSeq" id="WP_344602879.1">
    <property type="nucleotide sequence ID" value="NZ_BAAAHE010000008.1"/>
</dbReference>
<evidence type="ECO:0000259" key="4">
    <source>
        <dbReference type="Pfam" id="PF13336"/>
    </source>
</evidence>
<dbReference type="SUPFAM" id="SSF100950">
    <property type="entry name" value="NagB/RpiA/CoA transferase-like"/>
    <property type="match status" value="2"/>
</dbReference>
<dbReference type="Pfam" id="PF02550">
    <property type="entry name" value="AcetylCoA_hydro"/>
    <property type="match status" value="1"/>
</dbReference>
<dbReference type="GO" id="GO:0016787">
    <property type="term" value="F:hydrolase activity"/>
    <property type="evidence" value="ECO:0007669"/>
    <property type="project" value="UniProtKB-KW"/>
</dbReference>
<proteinExistence type="inferred from homology"/>
<keyword evidence="6" id="KW-1185">Reference proteome</keyword>
<dbReference type="Gene3D" id="3.40.1080.10">
    <property type="entry name" value="Glutaconate Coenzyme A-transferase"/>
    <property type="match status" value="1"/>
</dbReference>
<dbReference type="InterPro" id="IPR037171">
    <property type="entry name" value="NagB/RpiA_transferase-like"/>
</dbReference>
<comment type="caution">
    <text evidence="5">The sequence shown here is derived from an EMBL/GenBank/DDBJ whole genome shotgun (WGS) entry which is preliminary data.</text>
</comment>
<dbReference type="Pfam" id="PF13336">
    <property type="entry name" value="AcetylCoA_hyd_C"/>
    <property type="match status" value="1"/>
</dbReference>
<dbReference type="PANTHER" id="PTHR21432">
    <property type="entry name" value="ACETYL-COA HYDROLASE-RELATED"/>
    <property type="match status" value="1"/>
</dbReference>
<gene>
    <name evidence="5" type="ORF">GCM10009547_13230</name>
</gene>
<keyword evidence="5" id="KW-0378">Hydrolase</keyword>
<dbReference type="InterPro" id="IPR026888">
    <property type="entry name" value="AcetylCoA_hyd_C"/>
</dbReference>
<dbReference type="Gene3D" id="3.40.1080.20">
    <property type="entry name" value="Acetyl-CoA hydrolase/transferase C-terminal domain"/>
    <property type="match status" value="1"/>
</dbReference>
<evidence type="ECO:0000313" key="6">
    <source>
        <dbReference type="Proteomes" id="UP001500957"/>
    </source>
</evidence>
<dbReference type="InterPro" id="IPR046433">
    <property type="entry name" value="ActCoA_hydro"/>
</dbReference>
<dbReference type="PANTHER" id="PTHR21432:SF20">
    <property type="entry name" value="ACETYL-COA HYDROLASE"/>
    <property type="match status" value="1"/>
</dbReference>
<accession>A0ABP3RQW4</accession>
<evidence type="ECO:0000256" key="1">
    <source>
        <dbReference type="ARBA" id="ARBA00009632"/>
    </source>
</evidence>
<dbReference type="InterPro" id="IPR003702">
    <property type="entry name" value="ActCoA_hydro_N"/>
</dbReference>
<dbReference type="EMBL" id="BAAAHE010000008">
    <property type="protein sequence ID" value="GAA0612575.1"/>
    <property type="molecule type" value="Genomic_DNA"/>
</dbReference>
<comment type="similarity">
    <text evidence="1">Belongs to the acetyl-CoA hydrolase/transferase family.</text>
</comment>
<name>A0ABP3RQW4_9ACTN</name>
<organism evidence="5 6">
    <name type="scientific">Sporichthya brevicatena</name>
    <dbReference type="NCBI Taxonomy" id="171442"/>
    <lineage>
        <taxon>Bacteria</taxon>
        <taxon>Bacillati</taxon>
        <taxon>Actinomycetota</taxon>
        <taxon>Actinomycetes</taxon>
        <taxon>Sporichthyales</taxon>
        <taxon>Sporichthyaceae</taxon>
        <taxon>Sporichthya</taxon>
    </lineage>
</organism>
<feature type="domain" description="Acetyl-CoA hydrolase/transferase C-terminal" evidence="4">
    <location>
        <begin position="267"/>
        <end position="414"/>
    </location>
</feature>
<dbReference type="Gene3D" id="3.30.750.70">
    <property type="entry name" value="4-hydroxybutyrate coenzyme like domains"/>
    <property type="match status" value="1"/>
</dbReference>
<keyword evidence="2" id="KW-0808">Transferase</keyword>
<feature type="domain" description="Acetyl-CoA hydrolase/transferase N-terminal" evidence="3">
    <location>
        <begin position="71"/>
        <end position="176"/>
    </location>
</feature>
<reference evidence="6" key="1">
    <citation type="journal article" date="2019" name="Int. J. Syst. Evol. Microbiol.">
        <title>The Global Catalogue of Microorganisms (GCM) 10K type strain sequencing project: providing services to taxonomists for standard genome sequencing and annotation.</title>
        <authorList>
            <consortium name="The Broad Institute Genomics Platform"/>
            <consortium name="The Broad Institute Genome Sequencing Center for Infectious Disease"/>
            <person name="Wu L."/>
            <person name="Ma J."/>
        </authorList>
    </citation>
    <scope>NUCLEOTIDE SEQUENCE [LARGE SCALE GENOMIC DNA]</scope>
    <source>
        <strain evidence="6">JCM 10671</strain>
    </source>
</reference>
<evidence type="ECO:0000313" key="5">
    <source>
        <dbReference type="EMBL" id="GAA0612575.1"/>
    </source>
</evidence>
<protein>
    <submittedName>
        <fullName evidence="5">Acetyl-CoA hydrolase/transferase C-terminal domain-containing protein</fullName>
    </submittedName>
</protein>